<evidence type="ECO:0000313" key="5">
    <source>
        <dbReference type="Proteomes" id="UP000283387"/>
    </source>
</evidence>
<dbReference type="EMBL" id="RAPN01000002">
    <property type="protein sequence ID" value="RKD88218.1"/>
    <property type="molecule type" value="Genomic_DNA"/>
</dbReference>
<comment type="caution">
    <text evidence="4">The sequence shown here is derived from an EMBL/GenBank/DDBJ whole genome shotgun (WGS) entry which is preliminary data.</text>
</comment>
<protein>
    <submittedName>
        <fullName evidence="4">DNA polymerase-3 subunit epsilon</fullName>
    </submittedName>
</protein>
<dbReference type="GO" id="GO:0005829">
    <property type="term" value="C:cytosol"/>
    <property type="evidence" value="ECO:0007669"/>
    <property type="project" value="TreeGrafter"/>
</dbReference>
<comment type="subunit">
    <text evidence="2">DNA polymerase III contains a core (composed of alpha, epsilon and theta chains) that associates with a tau subunit. This core dimerizes to form the POLIII' complex. PolIII' associates with the gamma complex (composed of gamma, delta, delta', psi and chi chains) and with the beta chain to form the complete DNA polymerase III complex.</text>
</comment>
<keyword evidence="5" id="KW-1185">Reference proteome</keyword>
<gene>
    <name evidence="4" type="ORF">BC643_3362</name>
</gene>
<dbReference type="Gene3D" id="3.30.420.10">
    <property type="entry name" value="Ribonuclease H-like superfamily/Ribonuclease H"/>
    <property type="match status" value="1"/>
</dbReference>
<accession>A0A419VYC9</accession>
<dbReference type="GO" id="GO:0003887">
    <property type="term" value="F:DNA-directed DNA polymerase activity"/>
    <property type="evidence" value="ECO:0007669"/>
    <property type="project" value="InterPro"/>
</dbReference>
<dbReference type="InterPro" id="IPR012337">
    <property type="entry name" value="RNaseH-like_sf"/>
</dbReference>
<dbReference type="InterPro" id="IPR013520">
    <property type="entry name" value="Ribonucl_H"/>
</dbReference>
<reference evidence="4 5" key="1">
    <citation type="submission" date="2018-09" db="EMBL/GenBank/DDBJ databases">
        <title>Genomic Encyclopedia of Archaeal and Bacterial Type Strains, Phase II (KMG-II): from individual species to whole genera.</title>
        <authorList>
            <person name="Goeker M."/>
        </authorList>
    </citation>
    <scope>NUCLEOTIDE SEQUENCE [LARGE SCALE GENOMIC DNA]</scope>
    <source>
        <strain evidence="4 5">DSM 27148</strain>
    </source>
</reference>
<comment type="function">
    <text evidence="1">DNA polymerase III is a complex, multichain enzyme responsible for most of the replicative synthesis in bacteria. The epsilon subunit contain the editing function and is a proofreading 3'-5' exonuclease.</text>
</comment>
<sequence>MLFPYFYRKSQTDLYTIIDIETTGQSYKDGKITEIAAYRHNGIEVVDSFTSLINPECHIPYFITELTGISNEMVASAPRFYEVAKRLVEITAGTIFVAHNVSFDYKFIQEEFKRLGYEYKRKTMCTVKLSRKYLPGHPSYSLGRICDDLNIGIDGRHRASGDALATVKLFELILHKHINGTPNGDARQPKLF</sequence>
<dbReference type="SUPFAM" id="SSF53098">
    <property type="entry name" value="Ribonuclease H-like"/>
    <property type="match status" value="1"/>
</dbReference>
<dbReference type="GO" id="GO:0045004">
    <property type="term" value="P:DNA replication proofreading"/>
    <property type="evidence" value="ECO:0007669"/>
    <property type="project" value="TreeGrafter"/>
</dbReference>
<evidence type="ECO:0000259" key="3">
    <source>
        <dbReference type="SMART" id="SM00479"/>
    </source>
</evidence>
<dbReference type="PANTHER" id="PTHR30231:SF41">
    <property type="entry name" value="DNA POLYMERASE III SUBUNIT EPSILON"/>
    <property type="match status" value="1"/>
</dbReference>
<evidence type="ECO:0000313" key="4">
    <source>
        <dbReference type="EMBL" id="RKD88218.1"/>
    </source>
</evidence>
<dbReference type="NCBIfam" id="TIGR00573">
    <property type="entry name" value="dnaq"/>
    <property type="match status" value="1"/>
</dbReference>
<dbReference type="FunFam" id="3.30.420.10:FF:000045">
    <property type="entry name" value="3'-5' exonuclease DinG"/>
    <property type="match status" value="1"/>
</dbReference>
<dbReference type="InterPro" id="IPR036397">
    <property type="entry name" value="RNaseH_sf"/>
</dbReference>
<dbReference type="SMART" id="SM00479">
    <property type="entry name" value="EXOIII"/>
    <property type="match status" value="1"/>
</dbReference>
<dbReference type="InterPro" id="IPR006054">
    <property type="entry name" value="DnaQ"/>
</dbReference>
<proteinExistence type="predicted"/>
<dbReference type="GO" id="GO:0008408">
    <property type="term" value="F:3'-5' exonuclease activity"/>
    <property type="evidence" value="ECO:0007669"/>
    <property type="project" value="TreeGrafter"/>
</dbReference>
<organism evidence="4 5">
    <name type="scientific">Mangrovibacterium diazotrophicum</name>
    <dbReference type="NCBI Taxonomy" id="1261403"/>
    <lineage>
        <taxon>Bacteria</taxon>
        <taxon>Pseudomonadati</taxon>
        <taxon>Bacteroidota</taxon>
        <taxon>Bacteroidia</taxon>
        <taxon>Marinilabiliales</taxon>
        <taxon>Prolixibacteraceae</taxon>
        <taxon>Mangrovibacterium</taxon>
    </lineage>
</organism>
<dbReference type="Pfam" id="PF00929">
    <property type="entry name" value="RNase_T"/>
    <property type="match status" value="1"/>
</dbReference>
<dbReference type="CDD" id="cd06127">
    <property type="entry name" value="DEDDh"/>
    <property type="match status" value="1"/>
</dbReference>
<dbReference type="Proteomes" id="UP000283387">
    <property type="component" value="Unassembled WGS sequence"/>
</dbReference>
<feature type="domain" description="Exonuclease" evidence="3">
    <location>
        <begin position="14"/>
        <end position="179"/>
    </location>
</feature>
<dbReference type="OrthoDB" id="9803913at2"/>
<dbReference type="AlphaFoldDB" id="A0A419VYC9"/>
<dbReference type="GO" id="GO:0003677">
    <property type="term" value="F:DNA binding"/>
    <property type="evidence" value="ECO:0007669"/>
    <property type="project" value="InterPro"/>
</dbReference>
<evidence type="ECO:0000256" key="1">
    <source>
        <dbReference type="ARBA" id="ARBA00025483"/>
    </source>
</evidence>
<evidence type="ECO:0000256" key="2">
    <source>
        <dbReference type="ARBA" id="ARBA00026073"/>
    </source>
</evidence>
<name>A0A419VYC9_9BACT</name>
<dbReference type="PANTHER" id="PTHR30231">
    <property type="entry name" value="DNA POLYMERASE III SUBUNIT EPSILON"/>
    <property type="match status" value="1"/>
</dbReference>